<accession>A0A1R0H023</accession>
<dbReference type="AlphaFoldDB" id="A0A1R0H023"/>
<reference evidence="1 2" key="1">
    <citation type="journal article" date="2016" name="Mol. Biol. Evol.">
        <title>Genome-Wide Survey of Gut Fungi (Harpellales) Reveals the First Horizontally Transferred Ubiquitin Gene from a Mosquito Host.</title>
        <authorList>
            <person name="Wang Y."/>
            <person name="White M.M."/>
            <person name="Kvist S."/>
            <person name="Moncalvo J.M."/>
        </authorList>
    </citation>
    <scope>NUCLEOTIDE SEQUENCE [LARGE SCALE GENOMIC DNA]</scope>
    <source>
        <strain evidence="1 2">ALG-7-W6</strain>
    </source>
</reference>
<name>A0A1R0H023_9FUNG</name>
<organism evidence="1 2">
    <name type="scientific">Smittium mucronatum</name>
    <dbReference type="NCBI Taxonomy" id="133383"/>
    <lineage>
        <taxon>Eukaryota</taxon>
        <taxon>Fungi</taxon>
        <taxon>Fungi incertae sedis</taxon>
        <taxon>Zoopagomycota</taxon>
        <taxon>Kickxellomycotina</taxon>
        <taxon>Harpellomycetes</taxon>
        <taxon>Harpellales</taxon>
        <taxon>Legeriomycetaceae</taxon>
        <taxon>Smittium</taxon>
    </lineage>
</organism>
<dbReference type="EMBL" id="LSSL01001528">
    <property type="protein sequence ID" value="OLY82448.1"/>
    <property type="molecule type" value="Genomic_DNA"/>
</dbReference>
<protein>
    <submittedName>
        <fullName evidence="1">Uncharacterized protein</fullName>
    </submittedName>
</protein>
<evidence type="ECO:0000313" key="1">
    <source>
        <dbReference type="EMBL" id="OLY82448.1"/>
    </source>
</evidence>
<comment type="caution">
    <text evidence="1">The sequence shown here is derived from an EMBL/GenBank/DDBJ whole genome shotgun (WGS) entry which is preliminary data.</text>
</comment>
<keyword evidence="2" id="KW-1185">Reference proteome</keyword>
<proteinExistence type="predicted"/>
<evidence type="ECO:0000313" key="2">
    <source>
        <dbReference type="Proteomes" id="UP000187455"/>
    </source>
</evidence>
<dbReference type="Proteomes" id="UP000187455">
    <property type="component" value="Unassembled WGS sequence"/>
</dbReference>
<gene>
    <name evidence="1" type="ORF">AYI68_g3432</name>
</gene>
<sequence length="67" mass="7779">MTTESKRVNMNLFPKNFSGSEADVKIIEIWTSRFKTAVALNSIDDKKAIDIFKLWKEDISAEWQNDI</sequence>